<comment type="caution">
    <text evidence="1">The sequence shown here is derived from an EMBL/GenBank/DDBJ whole genome shotgun (WGS) entry which is preliminary data.</text>
</comment>
<name>A0ACB6ZLK8_THEGA</name>
<dbReference type="EMBL" id="MU117984">
    <property type="protein sequence ID" value="KAF9650541.1"/>
    <property type="molecule type" value="Genomic_DNA"/>
</dbReference>
<reference evidence="1" key="1">
    <citation type="submission" date="2019-10" db="EMBL/GenBank/DDBJ databases">
        <authorList>
            <consortium name="DOE Joint Genome Institute"/>
            <person name="Kuo A."/>
            <person name="Miyauchi S."/>
            <person name="Kiss E."/>
            <person name="Drula E."/>
            <person name="Kohler A."/>
            <person name="Sanchez-Garcia M."/>
            <person name="Andreopoulos B."/>
            <person name="Barry K.W."/>
            <person name="Bonito G."/>
            <person name="Buee M."/>
            <person name="Carver A."/>
            <person name="Chen C."/>
            <person name="Cichocki N."/>
            <person name="Clum A."/>
            <person name="Culley D."/>
            <person name="Crous P.W."/>
            <person name="Fauchery L."/>
            <person name="Girlanda M."/>
            <person name="Hayes R."/>
            <person name="Keri Z."/>
            <person name="Labutti K."/>
            <person name="Lipzen A."/>
            <person name="Lombard V."/>
            <person name="Magnuson J."/>
            <person name="Maillard F."/>
            <person name="Morin E."/>
            <person name="Murat C."/>
            <person name="Nolan M."/>
            <person name="Ohm R."/>
            <person name="Pangilinan J."/>
            <person name="Pereira M."/>
            <person name="Perotto S."/>
            <person name="Peter M."/>
            <person name="Riley R."/>
            <person name="Sitrit Y."/>
            <person name="Stielow B."/>
            <person name="Szollosi G."/>
            <person name="Zifcakova L."/>
            <person name="Stursova M."/>
            <person name="Spatafora J.W."/>
            <person name="Tedersoo L."/>
            <person name="Vaario L.-M."/>
            <person name="Yamada A."/>
            <person name="Yan M."/>
            <person name="Wang P."/>
            <person name="Xu J."/>
            <person name="Bruns T."/>
            <person name="Baldrian P."/>
            <person name="Vilgalys R."/>
            <person name="Henrissat B."/>
            <person name="Grigoriev I.V."/>
            <person name="Hibbett D."/>
            <person name="Nagy L.G."/>
            <person name="Martin F.M."/>
        </authorList>
    </citation>
    <scope>NUCLEOTIDE SEQUENCE</scope>
    <source>
        <strain evidence="1">P2</strain>
    </source>
</reference>
<gene>
    <name evidence="1" type="ORF">BDM02DRAFT_3112089</name>
</gene>
<accession>A0ACB6ZLK8</accession>
<evidence type="ECO:0000313" key="1">
    <source>
        <dbReference type="EMBL" id="KAF9650541.1"/>
    </source>
</evidence>
<reference evidence="1" key="2">
    <citation type="journal article" date="2020" name="Nat. Commun.">
        <title>Large-scale genome sequencing of mycorrhizal fungi provides insights into the early evolution of symbiotic traits.</title>
        <authorList>
            <person name="Miyauchi S."/>
            <person name="Kiss E."/>
            <person name="Kuo A."/>
            <person name="Drula E."/>
            <person name="Kohler A."/>
            <person name="Sanchez-Garcia M."/>
            <person name="Morin E."/>
            <person name="Andreopoulos B."/>
            <person name="Barry K.W."/>
            <person name="Bonito G."/>
            <person name="Buee M."/>
            <person name="Carver A."/>
            <person name="Chen C."/>
            <person name="Cichocki N."/>
            <person name="Clum A."/>
            <person name="Culley D."/>
            <person name="Crous P.W."/>
            <person name="Fauchery L."/>
            <person name="Girlanda M."/>
            <person name="Hayes R.D."/>
            <person name="Keri Z."/>
            <person name="LaButti K."/>
            <person name="Lipzen A."/>
            <person name="Lombard V."/>
            <person name="Magnuson J."/>
            <person name="Maillard F."/>
            <person name="Murat C."/>
            <person name="Nolan M."/>
            <person name="Ohm R.A."/>
            <person name="Pangilinan J."/>
            <person name="Pereira M.F."/>
            <person name="Perotto S."/>
            <person name="Peter M."/>
            <person name="Pfister S."/>
            <person name="Riley R."/>
            <person name="Sitrit Y."/>
            <person name="Stielow J.B."/>
            <person name="Szollosi G."/>
            <person name="Zifcakova L."/>
            <person name="Stursova M."/>
            <person name="Spatafora J.W."/>
            <person name="Tedersoo L."/>
            <person name="Vaario L.M."/>
            <person name="Yamada A."/>
            <person name="Yan M."/>
            <person name="Wang P."/>
            <person name="Xu J."/>
            <person name="Bruns T."/>
            <person name="Baldrian P."/>
            <person name="Vilgalys R."/>
            <person name="Dunand C."/>
            <person name="Henrissat B."/>
            <person name="Grigoriev I.V."/>
            <person name="Hibbett D."/>
            <person name="Nagy L.G."/>
            <person name="Martin F.M."/>
        </authorList>
    </citation>
    <scope>NUCLEOTIDE SEQUENCE</scope>
    <source>
        <strain evidence="1">P2</strain>
    </source>
</reference>
<dbReference type="Proteomes" id="UP000886501">
    <property type="component" value="Unassembled WGS sequence"/>
</dbReference>
<sequence length="90" mass="10476">MWCPDCRAVKEIVEETFDKGDAPSALIIYVGQKPEWKSPKNEWRQQPWDIQTIPTIVRLRDGERLVDQGPIKEKLKELVEGEPTNPKNFD</sequence>
<evidence type="ECO:0000313" key="2">
    <source>
        <dbReference type="Proteomes" id="UP000886501"/>
    </source>
</evidence>
<protein>
    <submittedName>
        <fullName evidence="1">Uncharacterized protein</fullName>
    </submittedName>
</protein>
<proteinExistence type="predicted"/>
<keyword evidence="2" id="KW-1185">Reference proteome</keyword>
<organism evidence="1 2">
    <name type="scientific">Thelephora ganbajun</name>
    <name type="common">Ganba fungus</name>
    <dbReference type="NCBI Taxonomy" id="370292"/>
    <lineage>
        <taxon>Eukaryota</taxon>
        <taxon>Fungi</taxon>
        <taxon>Dikarya</taxon>
        <taxon>Basidiomycota</taxon>
        <taxon>Agaricomycotina</taxon>
        <taxon>Agaricomycetes</taxon>
        <taxon>Thelephorales</taxon>
        <taxon>Thelephoraceae</taxon>
        <taxon>Thelephora</taxon>
    </lineage>
</organism>